<dbReference type="Pfam" id="PF00069">
    <property type="entry name" value="Pkinase"/>
    <property type="match status" value="2"/>
</dbReference>
<dbReference type="InterPro" id="IPR011009">
    <property type="entry name" value="Kinase-like_dom_sf"/>
</dbReference>
<feature type="compositionally biased region" description="Low complexity" evidence="10">
    <location>
        <begin position="50"/>
        <end position="63"/>
    </location>
</feature>
<dbReference type="EC" id="2.7.11.1" evidence="1"/>
<feature type="region of interest" description="Disordered" evidence="10">
    <location>
        <begin position="1"/>
        <end position="107"/>
    </location>
</feature>
<feature type="compositionally biased region" description="Basic and acidic residues" evidence="10">
    <location>
        <begin position="356"/>
        <end position="374"/>
    </location>
</feature>
<dbReference type="GO" id="GO:0005524">
    <property type="term" value="F:ATP binding"/>
    <property type="evidence" value="ECO:0007669"/>
    <property type="project" value="UniProtKB-UniRule"/>
</dbReference>
<keyword evidence="2" id="KW-0723">Serine/threonine-protein kinase</keyword>
<organism evidence="12 13">
    <name type="scientific">Talaromyces islandicus</name>
    <name type="common">Penicillium islandicum</name>
    <dbReference type="NCBI Taxonomy" id="28573"/>
    <lineage>
        <taxon>Eukaryota</taxon>
        <taxon>Fungi</taxon>
        <taxon>Dikarya</taxon>
        <taxon>Ascomycota</taxon>
        <taxon>Pezizomycotina</taxon>
        <taxon>Eurotiomycetes</taxon>
        <taxon>Eurotiomycetidae</taxon>
        <taxon>Eurotiales</taxon>
        <taxon>Trichocomaceae</taxon>
        <taxon>Talaromyces</taxon>
        <taxon>Talaromyces sect. Islandici</taxon>
    </lineage>
</organism>
<dbReference type="GO" id="GO:0005634">
    <property type="term" value="C:nucleus"/>
    <property type="evidence" value="ECO:0007669"/>
    <property type="project" value="TreeGrafter"/>
</dbReference>
<name>A0A0U1LZ69_TALIS</name>
<accession>A0A0U1LZ69</accession>
<dbReference type="OMA" id="NHKGPNG"/>
<evidence type="ECO:0000256" key="7">
    <source>
        <dbReference type="ARBA" id="ARBA00047899"/>
    </source>
</evidence>
<dbReference type="PANTHER" id="PTHR47634:SF9">
    <property type="entry name" value="PROTEIN KINASE DOMAIN-CONTAINING PROTEIN-RELATED"/>
    <property type="match status" value="1"/>
</dbReference>
<evidence type="ECO:0000256" key="1">
    <source>
        <dbReference type="ARBA" id="ARBA00012513"/>
    </source>
</evidence>
<gene>
    <name evidence="12" type="ORF">PISL3812_05654</name>
</gene>
<feature type="region of interest" description="Disordered" evidence="10">
    <location>
        <begin position="279"/>
        <end position="315"/>
    </location>
</feature>
<evidence type="ECO:0000256" key="6">
    <source>
        <dbReference type="ARBA" id="ARBA00022840"/>
    </source>
</evidence>
<sequence>MNGGDIKQAVINKGKQMASVASAAANGNGGKKRRKGTDLKPIVTNESQDASASSPLNPAAASAQGSVASPLSHQKMPLSSRSGSSSSGEEQETTADEEDSEDYCKGGYHPVHVGESYNNGRYVVVRKLGWGHFSTVWLSRDTTNGKHVALKVVRSAAHYTETAIDEIKLLTKIVQANPAHPGRKHVVSLLDSFEHKGPNGVHVCMVFEVLGENLLGLIKRWNHRGIPMPLVRQITKQVLLGLDYLHRECGIIHTDLKPENVLIEIGDVEQIVKTYVKDDPKADKEKDDNRNGRRRRRTLITGSQPLPSPLHTSFSHMDLFKSSSSHSSLNQMVNEDNTKSMKDSLGIRENIPTIPEDEKQKQREKTTDILEREVSGISLDKTPSESSAKEPASDIISVKIADLGNACWVGHHFTNDIQTRQYRSPEVILGAKWGASTDIWSMSCMIFELITGDYLFDPQSGTKYGKDDDHIAQIIELLGPFPRSLCLSGKWSQEIFNRRGELRNIHRLRHWALPEVLREKYHFTVEESKRISDFLLPMLELLPEDRANAGGMSSHAFLNSTPGMNNVDLDITPGTRGENIEGWAAEVKRR</sequence>
<evidence type="ECO:0000259" key="11">
    <source>
        <dbReference type="PROSITE" id="PS50011"/>
    </source>
</evidence>
<evidence type="ECO:0000256" key="3">
    <source>
        <dbReference type="ARBA" id="ARBA00022679"/>
    </source>
</evidence>
<keyword evidence="4 9" id="KW-0547">Nucleotide-binding</keyword>
<keyword evidence="13" id="KW-1185">Reference proteome</keyword>
<protein>
    <recommendedName>
        <fullName evidence="1">non-specific serine/threonine protein kinase</fullName>
        <ecNumber evidence="1">2.7.11.1</ecNumber>
    </recommendedName>
</protein>
<dbReference type="PROSITE" id="PS00107">
    <property type="entry name" value="PROTEIN_KINASE_ATP"/>
    <property type="match status" value="1"/>
</dbReference>
<reference evidence="12 13" key="1">
    <citation type="submission" date="2015-04" db="EMBL/GenBank/DDBJ databases">
        <authorList>
            <person name="Syromyatnikov M.Y."/>
            <person name="Popov V.N."/>
        </authorList>
    </citation>
    <scope>NUCLEOTIDE SEQUENCE [LARGE SCALE GENOMIC DNA]</scope>
    <source>
        <strain evidence="12">WF-38-12</strain>
    </source>
</reference>
<evidence type="ECO:0000256" key="9">
    <source>
        <dbReference type="PROSITE-ProRule" id="PRU10141"/>
    </source>
</evidence>
<evidence type="ECO:0000256" key="4">
    <source>
        <dbReference type="ARBA" id="ARBA00022741"/>
    </source>
</evidence>
<keyword evidence="5 12" id="KW-0418">Kinase</keyword>
<dbReference type="FunFam" id="1.10.510.10:FF:000409">
    <property type="entry name" value="CMGC/SRPK protein kinase"/>
    <property type="match status" value="1"/>
</dbReference>
<evidence type="ECO:0000256" key="10">
    <source>
        <dbReference type="SAM" id="MobiDB-lite"/>
    </source>
</evidence>
<dbReference type="OrthoDB" id="2649at2759"/>
<dbReference type="AlphaFoldDB" id="A0A0U1LZ69"/>
<feature type="compositionally biased region" description="Low complexity" evidence="10">
    <location>
        <begin position="79"/>
        <end position="88"/>
    </location>
</feature>
<dbReference type="InterPro" id="IPR000719">
    <property type="entry name" value="Prot_kinase_dom"/>
</dbReference>
<feature type="binding site" evidence="9">
    <location>
        <position position="151"/>
    </location>
    <ligand>
        <name>ATP</name>
        <dbReference type="ChEBI" id="CHEBI:30616"/>
    </ligand>
</feature>
<dbReference type="PANTHER" id="PTHR47634">
    <property type="entry name" value="PROTEIN KINASE DOMAIN-CONTAINING PROTEIN-RELATED"/>
    <property type="match status" value="1"/>
</dbReference>
<dbReference type="Proteomes" id="UP000054383">
    <property type="component" value="Unassembled WGS sequence"/>
</dbReference>
<keyword evidence="6 9" id="KW-0067">ATP-binding</keyword>
<evidence type="ECO:0000256" key="2">
    <source>
        <dbReference type="ARBA" id="ARBA00022527"/>
    </source>
</evidence>
<dbReference type="InterPro" id="IPR051334">
    <property type="entry name" value="SRPK"/>
</dbReference>
<feature type="region of interest" description="Disordered" evidence="10">
    <location>
        <begin position="336"/>
        <end position="391"/>
    </location>
</feature>
<dbReference type="EMBL" id="CVMT01000005">
    <property type="protein sequence ID" value="CRG88623.1"/>
    <property type="molecule type" value="Genomic_DNA"/>
</dbReference>
<keyword evidence="3" id="KW-0808">Transferase</keyword>
<evidence type="ECO:0000256" key="5">
    <source>
        <dbReference type="ARBA" id="ARBA00022777"/>
    </source>
</evidence>
<dbReference type="STRING" id="28573.A0A0U1LZ69"/>
<feature type="domain" description="Protein kinase" evidence="11">
    <location>
        <begin position="122"/>
        <end position="558"/>
    </location>
</feature>
<dbReference type="GO" id="GO:0004674">
    <property type="term" value="F:protein serine/threonine kinase activity"/>
    <property type="evidence" value="ECO:0007669"/>
    <property type="project" value="UniProtKB-KW"/>
</dbReference>
<dbReference type="PROSITE" id="PS50011">
    <property type="entry name" value="PROTEIN_KINASE_DOM"/>
    <property type="match status" value="1"/>
</dbReference>
<proteinExistence type="predicted"/>
<dbReference type="SUPFAM" id="SSF56112">
    <property type="entry name" value="Protein kinase-like (PK-like)"/>
    <property type="match status" value="1"/>
</dbReference>
<feature type="compositionally biased region" description="Basic and acidic residues" evidence="10">
    <location>
        <begin position="279"/>
        <end position="291"/>
    </location>
</feature>
<dbReference type="InterPro" id="IPR017441">
    <property type="entry name" value="Protein_kinase_ATP_BS"/>
</dbReference>
<comment type="catalytic activity">
    <reaction evidence="8">
        <text>L-seryl-[protein] + ATP = O-phospho-L-seryl-[protein] + ADP + H(+)</text>
        <dbReference type="Rhea" id="RHEA:17989"/>
        <dbReference type="Rhea" id="RHEA-COMP:9863"/>
        <dbReference type="Rhea" id="RHEA-COMP:11604"/>
        <dbReference type="ChEBI" id="CHEBI:15378"/>
        <dbReference type="ChEBI" id="CHEBI:29999"/>
        <dbReference type="ChEBI" id="CHEBI:30616"/>
        <dbReference type="ChEBI" id="CHEBI:83421"/>
        <dbReference type="ChEBI" id="CHEBI:456216"/>
        <dbReference type="EC" id="2.7.11.1"/>
    </reaction>
</comment>
<dbReference type="GO" id="GO:0050684">
    <property type="term" value="P:regulation of mRNA processing"/>
    <property type="evidence" value="ECO:0007669"/>
    <property type="project" value="TreeGrafter"/>
</dbReference>
<evidence type="ECO:0000313" key="13">
    <source>
        <dbReference type="Proteomes" id="UP000054383"/>
    </source>
</evidence>
<dbReference type="GO" id="GO:0000245">
    <property type="term" value="P:spliceosomal complex assembly"/>
    <property type="evidence" value="ECO:0007669"/>
    <property type="project" value="TreeGrafter"/>
</dbReference>
<dbReference type="SMART" id="SM00220">
    <property type="entry name" value="S_TKc"/>
    <property type="match status" value="1"/>
</dbReference>
<dbReference type="GO" id="GO:0005737">
    <property type="term" value="C:cytoplasm"/>
    <property type="evidence" value="ECO:0007669"/>
    <property type="project" value="TreeGrafter"/>
</dbReference>
<dbReference type="PROSITE" id="PS00108">
    <property type="entry name" value="PROTEIN_KINASE_ST"/>
    <property type="match status" value="1"/>
</dbReference>
<dbReference type="Gene3D" id="1.10.510.10">
    <property type="entry name" value="Transferase(Phosphotransferase) domain 1"/>
    <property type="match status" value="1"/>
</dbReference>
<comment type="catalytic activity">
    <reaction evidence="7">
        <text>L-threonyl-[protein] + ATP = O-phospho-L-threonyl-[protein] + ADP + H(+)</text>
        <dbReference type="Rhea" id="RHEA:46608"/>
        <dbReference type="Rhea" id="RHEA-COMP:11060"/>
        <dbReference type="Rhea" id="RHEA-COMP:11605"/>
        <dbReference type="ChEBI" id="CHEBI:15378"/>
        <dbReference type="ChEBI" id="CHEBI:30013"/>
        <dbReference type="ChEBI" id="CHEBI:30616"/>
        <dbReference type="ChEBI" id="CHEBI:61977"/>
        <dbReference type="ChEBI" id="CHEBI:456216"/>
        <dbReference type="EC" id="2.7.11.1"/>
    </reaction>
</comment>
<evidence type="ECO:0000313" key="12">
    <source>
        <dbReference type="EMBL" id="CRG88623.1"/>
    </source>
</evidence>
<dbReference type="Gene3D" id="3.30.200.20">
    <property type="entry name" value="Phosphorylase Kinase, domain 1"/>
    <property type="match status" value="1"/>
</dbReference>
<feature type="compositionally biased region" description="Basic and acidic residues" evidence="10">
    <location>
        <begin position="336"/>
        <end position="346"/>
    </location>
</feature>
<dbReference type="FunFam" id="3.30.200.20:FF:000076">
    <property type="entry name" value="CMGC/SRPK protein kinase"/>
    <property type="match status" value="1"/>
</dbReference>
<dbReference type="CDD" id="cd14136">
    <property type="entry name" value="STKc_SRPK"/>
    <property type="match status" value="1"/>
</dbReference>
<feature type="compositionally biased region" description="Acidic residues" evidence="10">
    <location>
        <begin position="89"/>
        <end position="101"/>
    </location>
</feature>
<dbReference type="InterPro" id="IPR008271">
    <property type="entry name" value="Ser/Thr_kinase_AS"/>
</dbReference>
<evidence type="ECO:0000256" key="8">
    <source>
        <dbReference type="ARBA" id="ARBA00048679"/>
    </source>
</evidence>